<gene>
    <name evidence="2" type="ORF">G7Y89_g10733</name>
</gene>
<dbReference type="InterPro" id="IPR007325">
    <property type="entry name" value="KFase/CYL"/>
</dbReference>
<evidence type="ECO:0000256" key="1">
    <source>
        <dbReference type="ARBA" id="ARBA00007865"/>
    </source>
</evidence>
<name>A0A8H4RC74_9HELO</name>
<dbReference type="Gene3D" id="3.50.30.50">
    <property type="entry name" value="Putative cyclase"/>
    <property type="match status" value="1"/>
</dbReference>
<evidence type="ECO:0000313" key="2">
    <source>
        <dbReference type="EMBL" id="KAF4627425.1"/>
    </source>
</evidence>
<accession>A0A8H4RC74</accession>
<dbReference type="Pfam" id="PF04199">
    <property type="entry name" value="Cyclase"/>
    <property type="match status" value="1"/>
</dbReference>
<organism evidence="2 3">
    <name type="scientific">Cudoniella acicularis</name>
    <dbReference type="NCBI Taxonomy" id="354080"/>
    <lineage>
        <taxon>Eukaryota</taxon>
        <taxon>Fungi</taxon>
        <taxon>Dikarya</taxon>
        <taxon>Ascomycota</taxon>
        <taxon>Pezizomycotina</taxon>
        <taxon>Leotiomycetes</taxon>
        <taxon>Helotiales</taxon>
        <taxon>Tricladiaceae</taxon>
        <taxon>Cudoniella</taxon>
    </lineage>
</organism>
<dbReference type="GO" id="GO:0019441">
    <property type="term" value="P:L-tryptophan catabolic process to kynurenine"/>
    <property type="evidence" value="ECO:0007669"/>
    <property type="project" value="InterPro"/>
</dbReference>
<dbReference type="InterPro" id="IPR037175">
    <property type="entry name" value="KFase_sf"/>
</dbReference>
<dbReference type="PANTHER" id="PTHR34861:SF11">
    <property type="entry name" value="CYCLASE"/>
    <property type="match status" value="1"/>
</dbReference>
<dbReference type="GO" id="GO:0004061">
    <property type="term" value="F:arylformamidase activity"/>
    <property type="evidence" value="ECO:0007669"/>
    <property type="project" value="InterPro"/>
</dbReference>
<keyword evidence="3" id="KW-1185">Reference proteome</keyword>
<dbReference type="PANTHER" id="PTHR34861">
    <property type="match status" value="1"/>
</dbReference>
<protein>
    <submittedName>
        <fullName evidence="2">Uncharacterized protein</fullName>
    </submittedName>
</protein>
<dbReference type="EMBL" id="JAAMPI010000972">
    <property type="protein sequence ID" value="KAF4627425.1"/>
    <property type="molecule type" value="Genomic_DNA"/>
</dbReference>
<sequence>MEHINNRGGIVGRGILLDYVRYASLHRINYSAMSRHPISLNTLLAIAKEQKVEFRKGDILLVRTGWTKWYEEHGEEEREKYITNGSAWVGVEGCEEVVEWLWDGGFAAVAGDSIGAPRPPPFDDGNADW</sequence>
<proteinExistence type="inferred from homology"/>
<dbReference type="OrthoDB" id="5396at2759"/>
<dbReference type="SUPFAM" id="SSF102198">
    <property type="entry name" value="Putative cyclase"/>
    <property type="match status" value="1"/>
</dbReference>
<reference evidence="2 3" key="1">
    <citation type="submission" date="2020-03" db="EMBL/GenBank/DDBJ databases">
        <title>Draft Genome Sequence of Cudoniella acicularis.</title>
        <authorList>
            <person name="Buettner E."/>
            <person name="Kellner H."/>
        </authorList>
    </citation>
    <scope>NUCLEOTIDE SEQUENCE [LARGE SCALE GENOMIC DNA]</scope>
    <source>
        <strain evidence="2 3">DSM 108380</strain>
    </source>
</reference>
<dbReference type="Proteomes" id="UP000566819">
    <property type="component" value="Unassembled WGS sequence"/>
</dbReference>
<evidence type="ECO:0000313" key="3">
    <source>
        <dbReference type="Proteomes" id="UP000566819"/>
    </source>
</evidence>
<comment type="caution">
    <text evidence="2">The sequence shown here is derived from an EMBL/GenBank/DDBJ whole genome shotgun (WGS) entry which is preliminary data.</text>
</comment>
<dbReference type="AlphaFoldDB" id="A0A8H4RC74"/>
<comment type="similarity">
    <text evidence="1">Belongs to the Cyclase 1 superfamily.</text>
</comment>